<gene>
    <name evidence="2" type="ORF">CLUP02_10680</name>
</gene>
<feature type="compositionally biased region" description="Basic and acidic residues" evidence="1">
    <location>
        <begin position="532"/>
        <end position="547"/>
    </location>
</feature>
<dbReference type="EMBL" id="CP019477">
    <property type="protein sequence ID" value="UQC85184.1"/>
    <property type="molecule type" value="Genomic_DNA"/>
</dbReference>
<proteinExistence type="predicted"/>
<evidence type="ECO:0000256" key="1">
    <source>
        <dbReference type="SAM" id="MobiDB-lite"/>
    </source>
</evidence>
<feature type="compositionally biased region" description="Polar residues" evidence="1">
    <location>
        <begin position="293"/>
        <end position="302"/>
    </location>
</feature>
<feature type="region of interest" description="Disordered" evidence="1">
    <location>
        <begin position="289"/>
        <end position="323"/>
    </location>
</feature>
<feature type="region of interest" description="Disordered" evidence="1">
    <location>
        <begin position="532"/>
        <end position="555"/>
    </location>
</feature>
<feature type="region of interest" description="Disordered" evidence="1">
    <location>
        <begin position="397"/>
        <end position="446"/>
    </location>
</feature>
<feature type="compositionally biased region" description="Low complexity" evidence="1">
    <location>
        <begin position="409"/>
        <end position="423"/>
    </location>
</feature>
<organism evidence="2 3">
    <name type="scientific">Colletotrichum lupini</name>
    <dbReference type="NCBI Taxonomy" id="145971"/>
    <lineage>
        <taxon>Eukaryota</taxon>
        <taxon>Fungi</taxon>
        <taxon>Dikarya</taxon>
        <taxon>Ascomycota</taxon>
        <taxon>Pezizomycotina</taxon>
        <taxon>Sordariomycetes</taxon>
        <taxon>Hypocreomycetidae</taxon>
        <taxon>Glomerellales</taxon>
        <taxon>Glomerellaceae</taxon>
        <taxon>Colletotrichum</taxon>
        <taxon>Colletotrichum acutatum species complex</taxon>
    </lineage>
</organism>
<evidence type="ECO:0000313" key="3">
    <source>
        <dbReference type="Proteomes" id="UP000830671"/>
    </source>
</evidence>
<feature type="region of interest" description="Disordered" evidence="1">
    <location>
        <begin position="347"/>
        <end position="372"/>
    </location>
</feature>
<accession>A0A9Q8SX13</accession>
<evidence type="ECO:0000313" key="2">
    <source>
        <dbReference type="EMBL" id="UQC85184.1"/>
    </source>
</evidence>
<keyword evidence="3" id="KW-1185">Reference proteome</keyword>
<dbReference type="RefSeq" id="XP_049146799.1">
    <property type="nucleotide sequence ID" value="XM_049289654.1"/>
</dbReference>
<sequence>MSFRSTQQKRRVIMLDFASSVSGVPSAFTSKVDPGTYRSRGHMIFVSPRATDTHLGHLWGFHLLRLPYWQMQELQQRRRTDVSPARIPSFLKSQEECMCTSESPWNLLVPTSGLNTGSDTPGHTLFALHPPPKQATCFLRPRGYPRAHGAEIGTRPNHSSAPLSDGFRNAQSGDHIGVWARQMRVRKSVLDLFVLAYNYEYDVAVIYSSTKSLTRMPLTSHPLQYPTYWVHTPKEDDIRLRPFGSPNHITGGPCGIAFPHRRQSCTSRPVIGRRLHLKRERKLAQPMLAASYSRRSSPHTPTSGGGAREVTRNEKAREESLLSKLPRRKVHLASGLELTCIAKPAARREAGNTKRKGRLMRPGPGMAHSPASGTPMSAIYGSPMRPLHAHAPAFANRHQENAASRPANLLSPRPLPMLSRSTLGKAKKREARRTADTATLPHNLLSEPPLFPPPCFAASLGRAGQGWSEVREHRCDAPGPAMAAWPGLPSLLHQTTNMPFSKTRQVTTQRDETAWSYQPLQGGHWCRGTHEEARQDVRDEHRGREGGGEPFQASKFYPDLTIHPVSKVQHDSATHKWTARRHEVWREREAQRTSARARKRSKLHDLPSMRLLAAAQVRKSHFTTPALFPEGASSCTSRPLGRASESFQGSSVIRDLAAATPCLSSMHTHLRKTYLPSWPGQVETGLFTSTWQILSAFASPRAADPGRDKRTRRASGGRIVSSLLFPNLDEKLDLVLSLLLYDSVTFLAHTGRVPDRKVVCLVSGAKSR</sequence>
<dbReference type="KEGG" id="clup:CLUP02_10680"/>
<dbReference type="AlphaFoldDB" id="A0A9Q8SX13"/>
<name>A0A9Q8SX13_9PEZI</name>
<protein>
    <submittedName>
        <fullName evidence="2">Uncharacterized protein</fullName>
    </submittedName>
</protein>
<feature type="compositionally biased region" description="Basic and acidic residues" evidence="1">
    <location>
        <begin position="309"/>
        <end position="321"/>
    </location>
</feature>
<reference evidence="2" key="1">
    <citation type="journal article" date="2021" name="Mol. Plant Microbe Interact.">
        <title>Complete Genome Sequence of the Plant-Pathogenic Fungus Colletotrichum lupini.</title>
        <authorList>
            <person name="Baroncelli R."/>
            <person name="Pensec F."/>
            <person name="Da Lio D."/>
            <person name="Boufleur T."/>
            <person name="Vicente I."/>
            <person name="Sarrocco S."/>
            <person name="Picot A."/>
            <person name="Baraldi E."/>
            <person name="Sukno S."/>
            <person name="Thon M."/>
            <person name="Le Floch G."/>
        </authorList>
    </citation>
    <scope>NUCLEOTIDE SEQUENCE</scope>
    <source>
        <strain evidence="2">IMI 504893</strain>
    </source>
</reference>
<dbReference type="GeneID" id="73344664"/>
<dbReference type="Proteomes" id="UP000830671">
    <property type="component" value="Chromosome 5"/>
</dbReference>